<dbReference type="EC" id="1.1.1.399" evidence="4"/>
<dbReference type="FunFam" id="3.30.70.260:FF:000056">
    <property type="entry name" value="D-3-phosphoglycerate dehydrogenase"/>
    <property type="match status" value="1"/>
</dbReference>
<evidence type="ECO:0000256" key="7">
    <source>
        <dbReference type="ARBA" id="ARBA00023002"/>
    </source>
</evidence>
<comment type="catalytic activity">
    <reaction evidence="11">
        <text>(2R)-3-phosphoglycerate + NAD(+) = 3-phosphooxypyruvate + NADH + H(+)</text>
        <dbReference type="Rhea" id="RHEA:12641"/>
        <dbReference type="ChEBI" id="CHEBI:15378"/>
        <dbReference type="ChEBI" id="CHEBI:18110"/>
        <dbReference type="ChEBI" id="CHEBI:57540"/>
        <dbReference type="ChEBI" id="CHEBI:57945"/>
        <dbReference type="ChEBI" id="CHEBI:58272"/>
        <dbReference type="EC" id="1.1.1.95"/>
    </reaction>
</comment>
<evidence type="ECO:0000259" key="13">
    <source>
        <dbReference type="PROSITE" id="PS51671"/>
    </source>
</evidence>
<evidence type="ECO:0000256" key="8">
    <source>
        <dbReference type="ARBA" id="ARBA00023027"/>
    </source>
</evidence>
<accession>A0A0A5FXT7</accession>
<comment type="catalytic activity">
    <reaction evidence="10">
        <text>(R)-2-hydroxyglutarate + NAD(+) = 2-oxoglutarate + NADH + H(+)</text>
        <dbReference type="Rhea" id="RHEA:49612"/>
        <dbReference type="ChEBI" id="CHEBI:15378"/>
        <dbReference type="ChEBI" id="CHEBI:15801"/>
        <dbReference type="ChEBI" id="CHEBI:16810"/>
        <dbReference type="ChEBI" id="CHEBI:57540"/>
        <dbReference type="ChEBI" id="CHEBI:57945"/>
        <dbReference type="EC" id="1.1.1.399"/>
    </reaction>
</comment>
<dbReference type="InterPro" id="IPR029752">
    <property type="entry name" value="D-isomer_DH_CS1"/>
</dbReference>
<sequence>MYNIQVYNSIADKGLAVLNDDAYQVGDVNDADAILLRSYKLEEESIPSSVKAVARSGVGVNNIPVDDLTERGVVVFNTPGANANAVKELVLMSLIASSRNLFSAVNWTNGLQGNGSEVPKKVEAGKKGFVGTEVRGKRLGIIGVGAIGALVANDASSLGMDVIAYDPFISVNTAWQLNGDVQRANDLEDIFQTCDYITMHVPLTDKTKQMLNADAFSKMKPGMKILNFSRGELVEENELKEAIENNIVDSYVTDFPNEELLQMENVTAIPHLGASTYESEENCAAMAASQIKQFLETGNIHNSVNFPDVHMPFKGRKRLAVVHQNIPNMVGQIASLLATQSINIADMVNRSKDEWAYTLIDLDQDVLNNEDLIDLVKNIEGVLHVRVI</sequence>
<dbReference type="Pfam" id="PF02826">
    <property type="entry name" value="2-Hacid_dh_C"/>
    <property type="match status" value="1"/>
</dbReference>
<evidence type="ECO:0000256" key="6">
    <source>
        <dbReference type="ARBA" id="ARBA00021582"/>
    </source>
</evidence>
<proteinExistence type="inferred from homology"/>
<dbReference type="UniPathway" id="UPA00135">
    <property type="reaction ID" value="UER00196"/>
</dbReference>
<protein>
    <recommendedName>
        <fullName evidence="6">D-3-phosphoglycerate dehydrogenase</fullName>
        <ecNumber evidence="4">1.1.1.399</ecNumber>
        <ecNumber evidence="5">1.1.1.95</ecNumber>
    </recommendedName>
    <alternativeName>
        <fullName evidence="9">2-oxoglutarate reductase</fullName>
    </alternativeName>
</protein>
<evidence type="ECO:0000256" key="5">
    <source>
        <dbReference type="ARBA" id="ARBA00013143"/>
    </source>
</evidence>
<dbReference type="InterPro" id="IPR006140">
    <property type="entry name" value="D-isomer_DH_NAD-bd"/>
</dbReference>
<evidence type="ECO:0000313" key="15">
    <source>
        <dbReference type="Proteomes" id="UP000030403"/>
    </source>
</evidence>
<dbReference type="SUPFAM" id="SSF52283">
    <property type="entry name" value="Formate/glycerate dehydrogenase catalytic domain-like"/>
    <property type="match status" value="1"/>
</dbReference>
<gene>
    <name evidence="14" type="ORF">N783_01800</name>
</gene>
<evidence type="ECO:0000256" key="4">
    <source>
        <dbReference type="ARBA" id="ARBA00013001"/>
    </source>
</evidence>
<comment type="similarity">
    <text evidence="3 12">Belongs to the D-isomer specific 2-hydroxyacid dehydrogenase family.</text>
</comment>
<dbReference type="RefSeq" id="WP_027448578.1">
    <property type="nucleotide sequence ID" value="NZ_AVPF01000091.1"/>
</dbReference>
<keyword evidence="15" id="KW-1185">Reference proteome</keyword>
<keyword evidence="7 12" id="KW-0560">Oxidoreductase</keyword>
<dbReference type="EMBL" id="AVPF01000091">
    <property type="protein sequence ID" value="KGX83648.1"/>
    <property type="molecule type" value="Genomic_DNA"/>
</dbReference>
<dbReference type="FunFam" id="3.40.50.720:FF:000584">
    <property type="entry name" value="D-3-phosphoglycerate dehydrogenase"/>
    <property type="match status" value="1"/>
</dbReference>
<organism evidence="14 15">
    <name type="scientific">Pontibacillus marinus BH030004 = DSM 16465</name>
    <dbReference type="NCBI Taxonomy" id="1385511"/>
    <lineage>
        <taxon>Bacteria</taxon>
        <taxon>Bacillati</taxon>
        <taxon>Bacillota</taxon>
        <taxon>Bacilli</taxon>
        <taxon>Bacillales</taxon>
        <taxon>Bacillaceae</taxon>
        <taxon>Pontibacillus</taxon>
    </lineage>
</organism>
<name>A0A0A5FXT7_9BACI</name>
<evidence type="ECO:0000256" key="12">
    <source>
        <dbReference type="RuleBase" id="RU003719"/>
    </source>
</evidence>
<dbReference type="Pfam" id="PF00389">
    <property type="entry name" value="2-Hacid_dh"/>
    <property type="match status" value="1"/>
</dbReference>
<feature type="domain" description="ACT" evidence="13">
    <location>
        <begin position="318"/>
        <end position="388"/>
    </location>
</feature>
<dbReference type="CDD" id="cd04901">
    <property type="entry name" value="ACT_3PGDH"/>
    <property type="match status" value="1"/>
</dbReference>
<dbReference type="STRING" id="1385511.GCA_000425225_01713"/>
<evidence type="ECO:0000256" key="2">
    <source>
        <dbReference type="ARBA" id="ARBA00005216"/>
    </source>
</evidence>
<keyword evidence="8" id="KW-0520">NAD</keyword>
<dbReference type="GO" id="GO:0004617">
    <property type="term" value="F:phosphoglycerate dehydrogenase activity"/>
    <property type="evidence" value="ECO:0007669"/>
    <property type="project" value="UniProtKB-EC"/>
</dbReference>
<dbReference type="eggNOG" id="COG0111">
    <property type="taxonomic scope" value="Bacteria"/>
</dbReference>
<dbReference type="EC" id="1.1.1.95" evidence="5"/>
<dbReference type="PROSITE" id="PS51671">
    <property type="entry name" value="ACT"/>
    <property type="match status" value="1"/>
</dbReference>
<evidence type="ECO:0000313" key="14">
    <source>
        <dbReference type="EMBL" id="KGX83648.1"/>
    </source>
</evidence>
<dbReference type="OrthoDB" id="9805416at2"/>
<evidence type="ECO:0000256" key="11">
    <source>
        <dbReference type="ARBA" id="ARBA00048731"/>
    </source>
</evidence>
<comment type="function">
    <text evidence="1">Catalyzes the reversible oxidation of 3-phospho-D-glycerate to 3-phosphonooxypyruvate, the first step of the phosphorylated L-serine biosynthesis pathway. Also catalyzes the reversible oxidation of 2-hydroxyglutarate to 2-oxoglutarate.</text>
</comment>
<dbReference type="InterPro" id="IPR006139">
    <property type="entry name" value="D-isomer_2_OHA_DH_cat_dom"/>
</dbReference>
<evidence type="ECO:0000256" key="9">
    <source>
        <dbReference type="ARBA" id="ARBA00030455"/>
    </source>
</evidence>
<dbReference type="InterPro" id="IPR036291">
    <property type="entry name" value="NAD(P)-bd_dom_sf"/>
</dbReference>
<dbReference type="Gene3D" id="3.30.70.260">
    <property type="match status" value="1"/>
</dbReference>
<dbReference type="SUPFAM" id="SSF55021">
    <property type="entry name" value="ACT-like"/>
    <property type="match status" value="1"/>
</dbReference>
<evidence type="ECO:0000256" key="3">
    <source>
        <dbReference type="ARBA" id="ARBA00005854"/>
    </source>
</evidence>
<dbReference type="SUPFAM" id="SSF51735">
    <property type="entry name" value="NAD(P)-binding Rossmann-fold domains"/>
    <property type="match status" value="1"/>
</dbReference>
<dbReference type="Proteomes" id="UP000030403">
    <property type="component" value="Unassembled WGS sequence"/>
</dbReference>
<evidence type="ECO:0000256" key="10">
    <source>
        <dbReference type="ARBA" id="ARBA00048126"/>
    </source>
</evidence>
<dbReference type="GO" id="GO:0051287">
    <property type="term" value="F:NAD binding"/>
    <property type="evidence" value="ECO:0007669"/>
    <property type="project" value="InterPro"/>
</dbReference>
<comment type="caution">
    <text evidence="14">The sequence shown here is derived from an EMBL/GenBank/DDBJ whole genome shotgun (WGS) entry which is preliminary data.</text>
</comment>
<dbReference type="InterPro" id="IPR002912">
    <property type="entry name" value="ACT_dom"/>
</dbReference>
<dbReference type="PROSITE" id="PS00065">
    <property type="entry name" value="D_2_HYDROXYACID_DH_1"/>
    <property type="match status" value="1"/>
</dbReference>
<dbReference type="Gene3D" id="3.40.50.720">
    <property type="entry name" value="NAD(P)-binding Rossmann-like Domain"/>
    <property type="match status" value="2"/>
</dbReference>
<dbReference type="PANTHER" id="PTHR42938">
    <property type="entry name" value="FORMATE DEHYDROGENASE 1"/>
    <property type="match status" value="1"/>
</dbReference>
<dbReference type="InterPro" id="IPR045865">
    <property type="entry name" value="ACT-like_dom_sf"/>
</dbReference>
<dbReference type="PANTHER" id="PTHR42938:SF47">
    <property type="entry name" value="HYDROXYPYRUVATE REDUCTASE"/>
    <property type="match status" value="1"/>
</dbReference>
<dbReference type="AlphaFoldDB" id="A0A0A5FXT7"/>
<reference evidence="14 15" key="1">
    <citation type="submission" date="2013-08" db="EMBL/GenBank/DDBJ databases">
        <authorList>
            <person name="Huang J."/>
            <person name="Wang G."/>
        </authorList>
    </citation>
    <scope>NUCLEOTIDE SEQUENCE [LARGE SCALE GENOMIC DNA]</scope>
    <source>
        <strain evidence="14 15">BH030004</strain>
    </source>
</reference>
<evidence type="ECO:0000256" key="1">
    <source>
        <dbReference type="ARBA" id="ARBA00003800"/>
    </source>
</evidence>
<comment type="pathway">
    <text evidence="2">Amino-acid biosynthesis; L-serine biosynthesis; L-serine from 3-phospho-D-glycerate: step 1/3.</text>
</comment>
<dbReference type="CDD" id="cd12174">
    <property type="entry name" value="PGDH_like_3"/>
    <property type="match status" value="1"/>
</dbReference>